<comment type="caution">
    <text evidence="2">The sequence shown here is derived from an EMBL/GenBank/DDBJ whole genome shotgun (WGS) entry which is preliminary data.</text>
</comment>
<keyword evidence="1" id="KW-0472">Membrane</keyword>
<keyword evidence="3" id="KW-1185">Reference proteome</keyword>
<dbReference type="Pfam" id="PF11188">
    <property type="entry name" value="DUF2975"/>
    <property type="match status" value="1"/>
</dbReference>
<gene>
    <name evidence="2" type="ORF">F1654_09810</name>
</gene>
<name>A0A5M6ZPB2_9PROT</name>
<protein>
    <submittedName>
        <fullName evidence="2">DUF2975 domain-containing protein</fullName>
    </submittedName>
</protein>
<feature type="transmembrane region" description="Helical" evidence="1">
    <location>
        <begin position="152"/>
        <end position="170"/>
    </location>
</feature>
<feature type="transmembrane region" description="Helical" evidence="1">
    <location>
        <begin position="21"/>
        <end position="47"/>
    </location>
</feature>
<reference evidence="2 3" key="1">
    <citation type="submission" date="2019-09" db="EMBL/GenBank/DDBJ databases">
        <authorList>
            <person name="Kevbrin V."/>
            <person name="Grouzdev D.S."/>
        </authorList>
    </citation>
    <scope>NUCLEOTIDE SEQUENCE [LARGE SCALE GENOMIC DNA]</scope>
    <source>
        <strain evidence="2 3">G-192</strain>
    </source>
</reference>
<feature type="transmembrane region" description="Helical" evidence="1">
    <location>
        <begin position="107"/>
        <end position="132"/>
    </location>
</feature>
<feature type="transmembrane region" description="Helical" evidence="1">
    <location>
        <begin position="67"/>
        <end position="86"/>
    </location>
</feature>
<dbReference type="AlphaFoldDB" id="A0A5M6ZPB2"/>
<dbReference type="Proteomes" id="UP000325122">
    <property type="component" value="Unassembled WGS sequence"/>
</dbReference>
<proteinExistence type="predicted"/>
<dbReference type="EMBL" id="VWOJ01000002">
    <property type="protein sequence ID" value="KAA5804061.1"/>
    <property type="molecule type" value="Genomic_DNA"/>
</dbReference>
<keyword evidence="1" id="KW-1133">Transmembrane helix</keyword>
<evidence type="ECO:0000256" key="1">
    <source>
        <dbReference type="SAM" id="Phobius"/>
    </source>
</evidence>
<accession>A0A5M6ZPB2</accession>
<dbReference type="RefSeq" id="WP_150023328.1">
    <property type="nucleotide sequence ID" value="NZ_VWOJ01000002.1"/>
</dbReference>
<organism evidence="2 3">
    <name type="scientific">Alkalicaulis satelles</name>
    <dbReference type="NCBI Taxonomy" id="2609175"/>
    <lineage>
        <taxon>Bacteria</taxon>
        <taxon>Pseudomonadati</taxon>
        <taxon>Pseudomonadota</taxon>
        <taxon>Alphaproteobacteria</taxon>
        <taxon>Maricaulales</taxon>
        <taxon>Maricaulaceae</taxon>
        <taxon>Alkalicaulis</taxon>
    </lineage>
</organism>
<evidence type="ECO:0000313" key="3">
    <source>
        <dbReference type="Proteomes" id="UP000325122"/>
    </source>
</evidence>
<sequence length="184" mass="19938">MRTLGAGSLASILKLLLDIGFFALLAILGLASLIFVLIIFSGVYALIGFGPELPGALRQWLARDFVLALPMAILAWAALTFIIYRLRLIFATLTAGDPFVPENANHLRAIALGIAVYQLLHYAAHGVLALVITLLGRAPVESGARIIPDFSLNLAAWFSVLAILVLAEVFREGARLRDEQKFTI</sequence>
<keyword evidence="1" id="KW-0812">Transmembrane</keyword>
<evidence type="ECO:0000313" key="2">
    <source>
        <dbReference type="EMBL" id="KAA5804061.1"/>
    </source>
</evidence>
<dbReference type="InterPro" id="IPR021354">
    <property type="entry name" value="DUF2975"/>
</dbReference>